<dbReference type="InterPro" id="IPR026591">
    <property type="entry name" value="Sirtuin_cat_small_dom_sf"/>
</dbReference>
<dbReference type="Gene3D" id="3.30.1600.10">
    <property type="entry name" value="SIR2/SIRT2 'Small Domain"/>
    <property type="match status" value="1"/>
</dbReference>
<dbReference type="Pfam" id="PF02146">
    <property type="entry name" value="SIR2"/>
    <property type="match status" value="1"/>
</dbReference>
<dbReference type="PANTHER" id="PTHR11085">
    <property type="entry name" value="NAD-DEPENDENT PROTEIN DEACYLASE SIRTUIN-5, MITOCHONDRIAL-RELATED"/>
    <property type="match status" value="1"/>
</dbReference>
<feature type="domain" description="Deacetylase sirtuin-type" evidence="5">
    <location>
        <begin position="1"/>
        <end position="278"/>
    </location>
</feature>
<dbReference type="GO" id="GO:0070403">
    <property type="term" value="F:NAD+ binding"/>
    <property type="evidence" value="ECO:0007669"/>
    <property type="project" value="InterPro"/>
</dbReference>
<keyword evidence="4" id="KW-0479">Metal-binding</keyword>
<feature type="binding site" evidence="4">
    <location>
        <position position="180"/>
    </location>
    <ligand>
        <name>Zn(2+)</name>
        <dbReference type="ChEBI" id="CHEBI:29105"/>
    </ligand>
</feature>
<dbReference type="GO" id="GO:0046872">
    <property type="term" value="F:metal ion binding"/>
    <property type="evidence" value="ECO:0007669"/>
    <property type="project" value="UniProtKB-KW"/>
</dbReference>
<dbReference type="Proteomes" id="UP000557772">
    <property type="component" value="Unassembled WGS sequence"/>
</dbReference>
<feature type="binding site" evidence="4">
    <location>
        <position position="177"/>
    </location>
    <ligand>
        <name>Zn(2+)</name>
        <dbReference type="ChEBI" id="CHEBI:29105"/>
    </ligand>
</feature>
<sequence length="279" mass="29945">MTTDPDALRDLLRAGGVVALTGAGLSTESGIPDYRGPDGNRRFQPMTAQELLADPVARQRYWARSYVGWPRFAAARPNPGHVALAQLQRAGALGPIITQNVDGLHQSAGADRVAELHGSLTHVVCMHCGERYRRETVDEWLTLANPDFDRSAEGPLRPDGDVAIADELISRFHIVHCIICGSDLLKPDVVMFGESVAKDLVAQCFSYVENASSLLVLGSSLAVMSGYRFVRRAARLGIPVAIVTHGWTRATDDEVSVRVDAPLGATLTALAADLARAPG</sequence>
<feature type="active site" description="Proton acceptor" evidence="4">
    <location>
        <position position="117"/>
    </location>
</feature>
<gene>
    <name evidence="6" type="ORF">HJ588_09900</name>
</gene>
<dbReference type="EMBL" id="JABENB010000001">
    <property type="protein sequence ID" value="NNG39581.1"/>
    <property type="molecule type" value="Genomic_DNA"/>
</dbReference>
<organism evidence="6 7">
    <name type="scientific">Flexivirga aerilata</name>
    <dbReference type="NCBI Taxonomy" id="1656889"/>
    <lineage>
        <taxon>Bacteria</taxon>
        <taxon>Bacillati</taxon>
        <taxon>Actinomycetota</taxon>
        <taxon>Actinomycetes</taxon>
        <taxon>Micrococcales</taxon>
        <taxon>Dermacoccaceae</taxon>
        <taxon>Flexivirga</taxon>
    </lineage>
</organism>
<dbReference type="SUPFAM" id="SSF52467">
    <property type="entry name" value="DHS-like NAD/FAD-binding domain"/>
    <property type="match status" value="1"/>
</dbReference>
<proteinExistence type="predicted"/>
<dbReference type="EC" id="2.3.1.286" evidence="1"/>
<evidence type="ECO:0000256" key="2">
    <source>
        <dbReference type="ARBA" id="ARBA00022679"/>
    </source>
</evidence>
<evidence type="ECO:0000256" key="4">
    <source>
        <dbReference type="PROSITE-ProRule" id="PRU00236"/>
    </source>
</evidence>
<evidence type="ECO:0000256" key="1">
    <source>
        <dbReference type="ARBA" id="ARBA00012928"/>
    </source>
</evidence>
<evidence type="ECO:0000256" key="3">
    <source>
        <dbReference type="ARBA" id="ARBA00023027"/>
    </source>
</evidence>
<dbReference type="GO" id="GO:0017136">
    <property type="term" value="F:histone deacetylase activity, NAD-dependent"/>
    <property type="evidence" value="ECO:0007669"/>
    <property type="project" value="TreeGrafter"/>
</dbReference>
<dbReference type="InterPro" id="IPR029035">
    <property type="entry name" value="DHS-like_NAD/FAD-binding_dom"/>
</dbReference>
<dbReference type="InterPro" id="IPR050134">
    <property type="entry name" value="NAD-dep_sirtuin_deacylases"/>
</dbReference>
<evidence type="ECO:0000313" key="6">
    <source>
        <dbReference type="EMBL" id="NNG39581.1"/>
    </source>
</evidence>
<accession>A0A849AJT5</accession>
<dbReference type="Gene3D" id="3.40.50.1220">
    <property type="entry name" value="TPP-binding domain"/>
    <property type="match status" value="1"/>
</dbReference>
<feature type="binding site" evidence="4">
    <location>
        <position position="125"/>
    </location>
    <ligand>
        <name>Zn(2+)</name>
        <dbReference type="ChEBI" id="CHEBI:29105"/>
    </ligand>
</feature>
<dbReference type="InterPro" id="IPR026590">
    <property type="entry name" value="Ssirtuin_cat_dom"/>
</dbReference>
<comment type="caution">
    <text evidence="6">The sequence shown here is derived from an EMBL/GenBank/DDBJ whole genome shotgun (WGS) entry which is preliminary data.</text>
</comment>
<reference evidence="6 7" key="1">
    <citation type="submission" date="2020-05" db="EMBL/GenBank/DDBJ databases">
        <title>Flexivirga sp. ID2601S isolated from air conditioner.</title>
        <authorList>
            <person name="Kim D.H."/>
        </authorList>
    </citation>
    <scope>NUCLEOTIDE SEQUENCE [LARGE SCALE GENOMIC DNA]</scope>
    <source>
        <strain evidence="6 7">ID2601S</strain>
    </source>
</reference>
<dbReference type="PROSITE" id="PS50305">
    <property type="entry name" value="SIRTUIN"/>
    <property type="match status" value="1"/>
</dbReference>
<dbReference type="InterPro" id="IPR003000">
    <property type="entry name" value="Sirtuin"/>
</dbReference>
<keyword evidence="7" id="KW-1185">Reference proteome</keyword>
<keyword evidence="2" id="KW-0808">Transferase</keyword>
<keyword evidence="4" id="KW-0862">Zinc</keyword>
<keyword evidence="3" id="KW-0520">NAD</keyword>
<dbReference type="AlphaFoldDB" id="A0A849AJT5"/>
<protein>
    <recommendedName>
        <fullName evidence="1">protein acetyllysine N-acetyltransferase</fullName>
        <ecNumber evidence="1">2.3.1.286</ecNumber>
    </recommendedName>
</protein>
<name>A0A849AJT5_9MICO</name>
<feature type="binding site" evidence="4">
    <location>
        <position position="128"/>
    </location>
    <ligand>
        <name>Zn(2+)</name>
        <dbReference type="ChEBI" id="CHEBI:29105"/>
    </ligand>
</feature>
<evidence type="ECO:0000313" key="7">
    <source>
        <dbReference type="Proteomes" id="UP000557772"/>
    </source>
</evidence>
<evidence type="ECO:0000259" key="5">
    <source>
        <dbReference type="PROSITE" id="PS50305"/>
    </source>
</evidence>
<dbReference type="PANTHER" id="PTHR11085:SF10">
    <property type="entry name" value="NAD-DEPENDENT PROTEIN DEACYLASE SIRTUIN-5, MITOCHONDRIAL-RELATED"/>
    <property type="match status" value="1"/>
</dbReference>